<proteinExistence type="predicted"/>
<accession>A0AAW1X5I0</accession>
<evidence type="ECO:0000313" key="4">
    <source>
        <dbReference type="Proteomes" id="UP001457282"/>
    </source>
</evidence>
<feature type="chain" id="PRO_5043923647" evidence="2">
    <location>
        <begin position="24"/>
        <end position="186"/>
    </location>
</feature>
<feature type="compositionally biased region" description="Polar residues" evidence="1">
    <location>
        <begin position="177"/>
        <end position="186"/>
    </location>
</feature>
<organism evidence="3 4">
    <name type="scientific">Rubus argutus</name>
    <name type="common">Southern blackberry</name>
    <dbReference type="NCBI Taxonomy" id="59490"/>
    <lineage>
        <taxon>Eukaryota</taxon>
        <taxon>Viridiplantae</taxon>
        <taxon>Streptophyta</taxon>
        <taxon>Embryophyta</taxon>
        <taxon>Tracheophyta</taxon>
        <taxon>Spermatophyta</taxon>
        <taxon>Magnoliopsida</taxon>
        <taxon>eudicotyledons</taxon>
        <taxon>Gunneridae</taxon>
        <taxon>Pentapetalae</taxon>
        <taxon>rosids</taxon>
        <taxon>fabids</taxon>
        <taxon>Rosales</taxon>
        <taxon>Rosaceae</taxon>
        <taxon>Rosoideae</taxon>
        <taxon>Rosoideae incertae sedis</taxon>
        <taxon>Rubus</taxon>
    </lineage>
</organism>
<sequence length="186" mass="19780">MAISKTSLFVIFSLLLLSFSVFGERVSLDTPASIKTQVPTGSNPFQSNDRILRGVPSGPNPRESPGTPPSPSSSIKQSTINNAAQHRLLKYGIKGEMPTGSIPFQSNGRLLHGVPSGPNARESPGEPPSSPSSIYAARHRLLKYGNKRHMPTGSNPFQSNGRLLRGVPSGPNPRESPGTQPSSPPH</sequence>
<dbReference type="AlphaFoldDB" id="A0AAW1X5I0"/>
<dbReference type="Proteomes" id="UP001457282">
    <property type="component" value="Unassembled WGS sequence"/>
</dbReference>
<feature type="compositionally biased region" description="Polar residues" evidence="1">
    <location>
        <begin position="152"/>
        <end position="161"/>
    </location>
</feature>
<feature type="compositionally biased region" description="Polar residues" evidence="1">
    <location>
        <begin position="34"/>
        <end position="49"/>
    </location>
</feature>
<keyword evidence="4" id="KW-1185">Reference proteome</keyword>
<dbReference type="PANTHER" id="PTHR37380:SF1">
    <property type="entry name" value="CLE FAMILY OSCLE501 PROTEIN"/>
    <property type="match status" value="1"/>
</dbReference>
<comment type="caution">
    <text evidence="3">The sequence shown here is derived from an EMBL/GenBank/DDBJ whole genome shotgun (WGS) entry which is preliminary data.</text>
</comment>
<evidence type="ECO:0000256" key="2">
    <source>
        <dbReference type="SAM" id="SignalP"/>
    </source>
</evidence>
<dbReference type="PANTHER" id="PTHR37380">
    <property type="entry name" value="CLE FAMILY OSCLE501 PROTEIN"/>
    <property type="match status" value="1"/>
</dbReference>
<evidence type="ECO:0000256" key="1">
    <source>
        <dbReference type="SAM" id="MobiDB-lite"/>
    </source>
</evidence>
<feature type="signal peptide" evidence="2">
    <location>
        <begin position="1"/>
        <end position="23"/>
    </location>
</feature>
<dbReference type="EMBL" id="JBEDUW010000004">
    <property type="protein sequence ID" value="KAK9931630.1"/>
    <property type="molecule type" value="Genomic_DNA"/>
</dbReference>
<feature type="region of interest" description="Disordered" evidence="1">
    <location>
        <begin position="99"/>
        <end position="186"/>
    </location>
</feature>
<name>A0AAW1X5I0_RUBAR</name>
<feature type="region of interest" description="Disordered" evidence="1">
    <location>
        <begin position="34"/>
        <end position="78"/>
    </location>
</feature>
<keyword evidence="2" id="KW-0732">Signal</keyword>
<protein>
    <submittedName>
        <fullName evidence="3">Uncharacterized protein</fullName>
    </submittedName>
</protein>
<evidence type="ECO:0000313" key="3">
    <source>
        <dbReference type="EMBL" id="KAK9931630.1"/>
    </source>
</evidence>
<gene>
    <name evidence="3" type="ORF">M0R45_018901</name>
</gene>
<feature type="compositionally biased region" description="Basic residues" evidence="1">
    <location>
        <begin position="137"/>
        <end position="150"/>
    </location>
</feature>
<reference evidence="3 4" key="1">
    <citation type="journal article" date="2023" name="G3 (Bethesda)">
        <title>A chromosome-length genome assembly and annotation of blackberry (Rubus argutus, cv. 'Hillquist').</title>
        <authorList>
            <person name="Bruna T."/>
            <person name="Aryal R."/>
            <person name="Dudchenko O."/>
            <person name="Sargent D.J."/>
            <person name="Mead D."/>
            <person name="Buti M."/>
            <person name="Cavallini A."/>
            <person name="Hytonen T."/>
            <person name="Andres J."/>
            <person name="Pham M."/>
            <person name="Weisz D."/>
            <person name="Mascagni F."/>
            <person name="Usai G."/>
            <person name="Natali L."/>
            <person name="Bassil N."/>
            <person name="Fernandez G.E."/>
            <person name="Lomsadze A."/>
            <person name="Armour M."/>
            <person name="Olukolu B."/>
            <person name="Poorten T."/>
            <person name="Britton C."/>
            <person name="Davik J."/>
            <person name="Ashrafi H."/>
            <person name="Aiden E.L."/>
            <person name="Borodovsky M."/>
            <person name="Worthington M."/>
        </authorList>
    </citation>
    <scope>NUCLEOTIDE SEQUENCE [LARGE SCALE GENOMIC DNA]</scope>
    <source>
        <strain evidence="3">PI 553951</strain>
    </source>
</reference>